<dbReference type="GO" id="GO:0003723">
    <property type="term" value="F:RNA binding"/>
    <property type="evidence" value="ECO:0007669"/>
    <property type="project" value="InterPro"/>
</dbReference>
<reference evidence="2 3" key="1">
    <citation type="journal article" date="2009" name="Stand. Genomic Sci.">
        <title>Complete genome sequence of Catenulispora acidiphila type strain (ID 139908).</title>
        <authorList>
            <person name="Copeland A."/>
            <person name="Lapidus A."/>
            <person name="Glavina Del Rio T."/>
            <person name="Nolan M."/>
            <person name="Lucas S."/>
            <person name="Chen F."/>
            <person name="Tice H."/>
            <person name="Cheng J.F."/>
            <person name="Bruce D."/>
            <person name="Goodwin L."/>
            <person name="Pitluck S."/>
            <person name="Mikhailova N."/>
            <person name="Pati A."/>
            <person name="Ivanova N."/>
            <person name="Mavromatis K."/>
            <person name="Chen A."/>
            <person name="Palaniappan K."/>
            <person name="Chain P."/>
            <person name="Land M."/>
            <person name="Hauser L."/>
            <person name="Chang Y.J."/>
            <person name="Jeffries C.D."/>
            <person name="Chertkov O."/>
            <person name="Brettin T."/>
            <person name="Detter J.C."/>
            <person name="Han C."/>
            <person name="Ali Z."/>
            <person name="Tindall B.J."/>
            <person name="Goker M."/>
            <person name="Bristow J."/>
            <person name="Eisen J.A."/>
            <person name="Markowitz V."/>
            <person name="Hugenholtz P."/>
            <person name="Kyrpides N.C."/>
            <person name="Klenk H.P."/>
        </authorList>
    </citation>
    <scope>NUCLEOTIDE SEQUENCE [LARGE SCALE GENOMIC DNA]</scope>
    <source>
        <strain evidence="3">DSM 44928 / JCM 14897 / NBRC 102108 / NRRL B-24433 / ID139908</strain>
    </source>
</reference>
<protein>
    <submittedName>
        <fullName evidence="2">B3/4 domain protein</fullName>
    </submittedName>
</protein>
<dbReference type="PANTHER" id="PTHR39209:SF2">
    <property type="entry name" value="CYTOPLASMIC PROTEIN"/>
    <property type="match status" value="1"/>
</dbReference>
<feature type="domain" description="B3/B4 tRNA-binding" evidence="1">
    <location>
        <begin position="66"/>
        <end position="222"/>
    </location>
</feature>
<dbReference type="eggNOG" id="COG3382">
    <property type="taxonomic scope" value="Bacteria"/>
</dbReference>
<keyword evidence="3" id="KW-1185">Reference proteome</keyword>
<proteinExistence type="predicted"/>
<dbReference type="OrthoDB" id="276580at2"/>
<name>C7QBV5_CATAD</name>
<dbReference type="InterPro" id="IPR020825">
    <property type="entry name" value="Phe-tRNA_synthase-like_B3/B4"/>
</dbReference>
<evidence type="ECO:0000313" key="3">
    <source>
        <dbReference type="Proteomes" id="UP000000851"/>
    </source>
</evidence>
<dbReference type="GO" id="GO:0004826">
    <property type="term" value="F:phenylalanine-tRNA ligase activity"/>
    <property type="evidence" value="ECO:0007669"/>
    <property type="project" value="InterPro"/>
</dbReference>
<dbReference type="STRING" id="479433.Caci_3672"/>
<dbReference type="AlphaFoldDB" id="C7QBV5"/>
<dbReference type="Gene3D" id="3.50.40.10">
    <property type="entry name" value="Phenylalanyl-trna Synthetase, Chain B, domain 3"/>
    <property type="match status" value="1"/>
</dbReference>
<dbReference type="InParanoid" id="C7QBV5"/>
<evidence type="ECO:0000313" key="2">
    <source>
        <dbReference type="EMBL" id="ACU72574.1"/>
    </source>
</evidence>
<evidence type="ECO:0000259" key="1">
    <source>
        <dbReference type="SMART" id="SM00873"/>
    </source>
</evidence>
<accession>C7QBV5</accession>
<gene>
    <name evidence="2" type="ordered locus">Caci_3672</name>
</gene>
<organism evidence="2 3">
    <name type="scientific">Catenulispora acidiphila (strain DSM 44928 / JCM 14897 / NBRC 102108 / NRRL B-24433 / ID139908)</name>
    <dbReference type="NCBI Taxonomy" id="479433"/>
    <lineage>
        <taxon>Bacteria</taxon>
        <taxon>Bacillati</taxon>
        <taxon>Actinomycetota</taxon>
        <taxon>Actinomycetes</taxon>
        <taxon>Catenulisporales</taxon>
        <taxon>Catenulisporaceae</taxon>
        <taxon>Catenulispora</taxon>
    </lineage>
</organism>
<dbReference type="InterPro" id="IPR005146">
    <property type="entry name" value="B3/B4_tRNA-bd"/>
</dbReference>
<dbReference type="PANTHER" id="PTHR39209">
    <property type="match status" value="1"/>
</dbReference>
<dbReference type="EMBL" id="CP001700">
    <property type="protein sequence ID" value="ACU72574.1"/>
    <property type="molecule type" value="Genomic_DNA"/>
</dbReference>
<dbReference type="HOGENOM" id="CLU_076869_0_0_11"/>
<dbReference type="RefSeq" id="WP_015792303.1">
    <property type="nucleotide sequence ID" value="NC_013131.1"/>
</dbReference>
<dbReference type="SMART" id="SM00873">
    <property type="entry name" value="B3_4"/>
    <property type="match status" value="1"/>
</dbReference>
<dbReference type="Proteomes" id="UP000000851">
    <property type="component" value="Chromosome"/>
</dbReference>
<sequence>MEFLTVSVQDRVLDLVPGYVLGLIAVPAVEVTPTPPEVSELLTAAEDRLHALGLGKAEVSALPPIAAWREAYRQVGANPNKFPCAAESLTRRVAKGDRLPRINSLVDLCNTVSLHTGLPVAACDVGDVGPELTVRLAAGDEVYLPLGAPLTPEQPEPGEVIYADGLGRAHSRRWNWRQSDLIKADVGFRRLLITVEAVHDGGRTDVEAALVRLRELLEDRVEALPGPVVLDRSNPTASLFAAELPQAAG</sequence>
<dbReference type="KEGG" id="cai:Caci_3672"/>
<dbReference type="SUPFAM" id="SSF56037">
    <property type="entry name" value="PheT/TilS domain"/>
    <property type="match status" value="1"/>
</dbReference>
<dbReference type="Pfam" id="PF03483">
    <property type="entry name" value="B3_4"/>
    <property type="match status" value="1"/>
</dbReference>